<name>A0ABT2ZKF7_9RHOB</name>
<evidence type="ECO:0000256" key="1">
    <source>
        <dbReference type="ARBA" id="ARBA00022491"/>
    </source>
</evidence>
<dbReference type="EMBL" id="JAOWKZ010000001">
    <property type="protein sequence ID" value="MCV2871603.1"/>
    <property type="molecule type" value="Genomic_DNA"/>
</dbReference>
<dbReference type="Gene3D" id="1.10.357.10">
    <property type="entry name" value="Tetracycline Repressor, domain 2"/>
    <property type="match status" value="1"/>
</dbReference>
<keyword evidence="3 5" id="KW-0238">DNA-binding</keyword>
<feature type="DNA-binding region" description="H-T-H motif" evidence="5">
    <location>
        <begin position="43"/>
        <end position="62"/>
    </location>
</feature>
<evidence type="ECO:0000256" key="6">
    <source>
        <dbReference type="SAM" id="MobiDB-lite"/>
    </source>
</evidence>
<evidence type="ECO:0000313" key="8">
    <source>
        <dbReference type="EMBL" id="MCV2871603.1"/>
    </source>
</evidence>
<protein>
    <submittedName>
        <fullName evidence="8">TetR/AcrR family transcriptional regulator</fullName>
    </submittedName>
</protein>
<dbReference type="Pfam" id="PF00440">
    <property type="entry name" value="TetR_N"/>
    <property type="match status" value="1"/>
</dbReference>
<evidence type="ECO:0000256" key="4">
    <source>
        <dbReference type="ARBA" id="ARBA00023163"/>
    </source>
</evidence>
<dbReference type="SUPFAM" id="SSF46689">
    <property type="entry name" value="Homeodomain-like"/>
    <property type="match status" value="1"/>
</dbReference>
<dbReference type="InterPro" id="IPR039538">
    <property type="entry name" value="BetI_C"/>
</dbReference>
<reference evidence="8 9" key="1">
    <citation type="submission" date="2022-10" db="EMBL/GenBank/DDBJ databases">
        <title>Defluviimonas sp. nov., isolated from ocean surface sediments.</title>
        <authorList>
            <person name="He W."/>
            <person name="Wang L."/>
            <person name="Zhang D.-F."/>
        </authorList>
    </citation>
    <scope>NUCLEOTIDE SEQUENCE [LARGE SCALE GENOMIC DNA]</scope>
    <source>
        <strain evidence="8 9">WL0050</strain>
    </source>
</reference>
<dbReference type="RefSeq" id="WP_263738769.1">
    <property type="nucleotide sequence ID" value="NZ_JAOWKZ010000001.1"/>
</dbReference>
<sequence>MNQVEGNAAVQPSPRKLSRQARREQLIEATIEIIARKGYARTTLTDVARHAGLSHGLVNFHFETKEGLLGETLSYLAEEYRRNWTAALEASGPAPAQRLDAILRADFNPEICTPSRLAAWCAFWGEAQSRPLYQEQCGSNDREYTRVLEEICGELLAETGQSGDPVRIARVLRMTTEGAWFDLMTMSDPYSMTEALHTAFNCAAAFFPGKFTEMGVVGGAAKG</sequence>
<dbReference type="PANTHER" id="PTHR30055">
    <property type="entry name" value="HTH-TYPE TRANSCRIPTIONAL REGULATOR RUTR"/>
    <property type="match status" value="1"/>
</dbReference>
<dbReference type="Proteomes" id="UP001652564">
    <property type="component" value="Unassembled WGS sequence"/>
</dbReference>
<dbReference type="InterPro" id="IPR009057">
    <property type="entry name" value="Homeodomain-like_sf"/>
</dbReference>
<dbReference type="InterPro" id="IPR050109">
    <property type="entry name" value="HTH-type_TetR-like_transc_reg"/>
</dbReference>
<evidence type="ECO:0000259" key="7">
    <source>
        <dbReference type="PROSITE" id="PS50977"/>
    </source>
</evidence>
<evidence type="ECO:0000256" key="2">
    <source>
        <dbReference type="ARBA" id="ARBA00023015"/>
    </source>
</evidence>
<dbReference type="SUPFAM" id="SSF48498">
    <property type="entry name" value="Tetracyclin repressor-like, C-terminal domain"/>
    <property type="match status" value="1"/>
</dbReference>
<gene>
    <name evidence="8" type="ORF">OEZ71_04775</name>
</gene>
<keyword evidence="4" id="KW-0804">Transcription</keyword>
<evidence type="ECO:0000313" key="9">
    <source>
        <dbReference type="Proteomes" id="UP001652564"/>
    </source>
</evidence>
<dbReference type="InterPro" id="IPR023772">
    <property type="entry name" value="DNA-bd_HTH_TetR-type_CS"/>
</dbReference>
<organism evidence="8 9">
    <name type="scientific">Albidovulum litorale</name>
    <dbReference type="NCBI Taxonomy" id="2984134"/>
    <lineage>
        <taxon>Bacteria</taxon>
        <taxon>Pseudomonadati</taxon>
        <taxon>Pseudomonadota</taxon>
        <taxon>Alphaproteobacteria</taxon>
        <taxon>Rhodobacterales</taxon>
        <taxon>Paracoccaceae</taxon>
        <taxon>Albidovulum</taxon>
    </lineage>
</organism>
<evidence type="ECO:0000256" key="3">
    <source>
        <dbReference type="ARBA" id="ARBA00023125"/>
    </source>
</evidence>
<dbReference type="PRINTS" id="PR00455">
    <property type="entry name" value="HTHTETR"/>
</dbReference>
<dbReference type="InterPro" id="IPR001647">
    <property type="entry name" value="HTH_TetR"/>
</dbReference>
<proteinExistence type="predicted"/>
<keyword evidence="9" id="KW-1185">Reference proteome</keyword>
<feature type="domain" description="HTH tetR-type" evidence="7">
    <location>
        <begin position="20"/>
        <end position="80"/>
    </location>
</feature>
<evidence type="ECO:0000256" key="5">
    <source>
        <dbReference type="PROSITE-ProRule" id="PRU00335"/>
    </source>
</evidence>
<keyword evidence="1" id="KW-0678">Repressor</keyword>
<dbReference type="PANTHER" id="PTHR30055:SF234">
    <property type="entry name" value="HTH-TYPE TRANSCRIPTIONAL REGULATOR BETI"/>
    <property type="match status" value="1"/>
</dbReference>
<keyword evidence="2" id="KW-0805">Transcription regulation</keyword>
<dbReference type="InterPro" id="IPR036271">
    <property type="entry name" value="Tet_transcr_reg_TetR-rel_C_sf"/>
</dbReference>
<dbReference type="Pfam" id="PF13977">
    <property type="entry name" value="TetR_C_6"/>
    <property type="match status" value="1"/>
</dbReference>
<accession>A0ABT2ZKF7</accession>
<dbReference type="PROSITE" id="PS50977">
    <property type="entry name" value="HTH_TETR_2"/>
    <property type="match status" value="1"/>
</dbReference>
<feature type="region of interest" description="Disordered" evidence="6">
    <location>
        <begin position="1"/>
        <end position="21"/>
    </location>
</feature>
<comment type="caution">
    <text evidence="8">The sequence shown here is derived from an EMBL/GenBank/DDBJ whole genome shotgun (WGS) entry which is preliminary data.</text>
</comment>
<dbReference type="PROSITE" id="PS01081">
    <property type="entry name" value="HTH_TETR_1"/>
    <property type="match status" value="1"/>
</dbReference>